<evidence type="ECO:0000313" key="4">
    <source>
        <dbReference type="EMBL" id="EUJ30971.1"/>
    </source>
</evidence>
<dbReference type="Pfam" id="PF02397">
    <property type="entry name" value="Bac_transf"/>
    <property type="match status" value="1"/>
</dbReference>
<accession>A0ABN0RE90</accession>
<keyword evidence="4" id="KW-0808">Transferase</keyword>
<protein>
    <submittedName>
        <fullName evidence="4">Sugar transferase</fullName>
    </submittedName>
</protein>
<reference evidence="4 5" key="1">
    <citation type="journal article" date="2014" name="Int. J. Syst. Evol. Microbiol.">
        <title>Listeria floridensis sp. nov., Listeria aquatica sp. nov., Listeria cornellensis sp. nov., Listeria riparia sp. nov. and Listeria grandensis sp. nov., from agricultural and natural environments.</title>
        <authorList>
            <person name="den Bakker H.C."/>
            <person name="Warchocki S."/>
            <person name="Wright E.M."/>
            <person name="Allred A.F."/>
            <person name="Ahlstrom C."/>
            <person name="Manuel C.S."/>
            <person name="Stasiewicz M.J."/>
            <person name="Burrell A."/>
            <person name="Roof S."/>
            <person name="Strawn L."/>
            <person name="Fortes E.D."/>
            <person name="Nightingale K.K."/>
            <person name="Kephart D."/>
            <person name="Wiedmann M."/>
        </authorList>
    </citation>
    <scope>NUCLEOTIDE SEQUENCE [LARGE SCALE GENOMIC DNA]</scope>
    <source>
        <strain evidence="4 5">FSL S10-1187</strain>
    </source>
</reference>
<comment type="caution">
    <text evidence="4">The sequence shown here is derived from an EMBL/GenBank/DDBJ whole genome shotgun (WGS) entry which is preliminary data.</text>
</comment>
<keyword evidence="2" id="KW-0812">Transmembrane</keyword>
<dbReference type="GO" id="GO:0016740">
    <property type="term" value="F:transferase activity"/>
    <property type="evidence" value="ECO:0007669"/>
    <property type="project" value="UniProtKB-KW"/>
</dbReference>
<keyword evidence="5" id="KW-1185">Reference proteome</keyword>
<proteinExistence type="inferred from homology"/>
<dbReference type="EMBL" id="AODF01000020">
    <property type="protein sequence ID" value="EUJ30971.1"/>
    <property type="molecule type" value="Genomic_DNA"/>
</dbReference>
<dbReference type="PANTHER" id="PTHR30576:SF8">
    <property type="entry name" value="UNDECAPRENYL-PHOSPHATE GALACTOSE PHOSPHOTRANSFERASE"/>
    <property type="match status" value="1"/>
</dbReference>
<gene>
    <name evidence="4" type="ORF">MFLO_09757</name>
</gene>
<evidence type="ECO:0000256" key="1">
    <source>
        <dbReference type="ARBA" id="ARBA00006464"/>
    </source>
</evidence>
<feature type="domain" description="Bacterial sugar transferase" evidence="3">
    <location>
        <begin position="6"/>
        <end position="181"/>
    </location>
</feature>
<dbReference type="InterPro" id="IPR003362">
    <property type="entry name" value="Bact_transf"/>
</dbReference>
<dbReference type="Proteomes" id="UP000019249">
    <property type="component" value="Unassembled WGS sequence"/>
</dbReference>
<evidence type="ECO:0000313" key="5">
    <source>
        <dbReference type="Proteomes" id="UP000019249"/>
    </source>
</evidence>
<evidence type="ECO:0000256" key="2">
    <source>
        <dbReference type="SAM" id="Phobius"/>
    </source>
</evidence>
<keyword evidence="2" id="KW-1133">Transmembrane helix</keyword>
<dbReference type="RefSeq" id="WP_036097513.1">
    <property type="nucleotide sequence ID" value="NZ_AODF01000020.1"/>
</dbReference>
<organism evidence="4 5">
    <name type="scientific">Listeria floridensis FSL S10-1187</name>
    <dbReference type="NCBI Taxonomy" id="1265817"/>
    <lineage>
        <taxon>Bacteria</taxon>
        <taxon>Bacillati</taxon>
        <taxon>Bacillota</taxon>
        <taxon>Bacilli</taxon>
        <taxon>Bacillales</taxon>
        <taxon>Listeriaceae</taxon>
        <taxon>Listeria</taxon>
    </lineage>
</organism>
<dbReference type="PANTHER" id="PTHR30576">
    <property type="entry name" value="COLANIC BIOSYNTHESIS UDP-GLUCOSE LIPID CARRIER TRANSFERASE"/>
    <property type="match status" value="1"/>
</dbReference>
<name>A0ABN0RE90_9LIST</name>
<keyword evidence="2" id="KW-0472">Membrane</keyword>
<comment type="similarity">
    <text evidence="1">Belongs to the bacterial sugar transferase family.</text>
</comment>
<evidence type="ECO:0000259" key="3">
    <source>
        <dbReference type="Pfam" id="PF02397"/>
    </source>
</evidence>
<sequence length="198" mass="22900">MSLRVKHILDKFIAALGLIVLIIPLTILTILLAIYYRGNPFYITERAGLYGHPFKLYKYKSMKMLYDENGELLSDEERITTVGKILRKLSIDELPQLINVLNGTMSIVGPRPLLLEYNELYSDYERQRLLMRPGITGWAQVNGRNNIDWKKKFAMDVEYVTNYSLLFDLKIVILTVVVIFKREGISQDGYVSAEKFRG</sequence>
<feature type="transmembrane region" description="Helical" evidence="2">
    <location>
        <begin position="12"/>
        <end position="36"/>
    </location>
</feature>